<evidence type="ECO:0008006" key="7">
    <source>
        <dbReference type="Google" id="ProtNLM"/>
    </source>
</evidence>
<feature type="domain" description="DUF3887" evidence="4">
    <location>
        <begin position="37"/>
        <end position="126"/>
    </location>
</feature>
<evidence type="ECO:0000313" key="6">
    <source>
        <dbReference type="Proteomes" id="UP000295414"/>
    </source>
</evidence>
<feature type="chain" id="PRO_5020715076" description="Serine aminopeptidase S33 domain-containing protein" evidence="2">
    <location>
        <begin position="29"/>
        <end position="444"/>
    </location>
</feature>
<dbReference type="Proteomes" id="UP000295414">
    <property type="component" value="Unassembled WGS sequence"/>
</dbReference>
<dbReference type="Gene3D" id="3.40.50.1820">
    <property type="entry name" value="alpha/beta hydrolase"/>
    <property type="match status" value="1"/>
</dbReference>
<feature type="signal peptide" evidence="2">
    <location>
        <begin position="1"/>
        <end position="28"/>
    </location>
</feature>
<dbReference type="AlphaFoldDB" id="A0A4R3N9E6"/>
<gene>
    <name evidence="5" type="ORF">EDC34_101377</name>
</gene>
<dbReference type="Pfam" id="PF13026">
    <property type="entry name" value="DUF3887"/>
    <property type="match status" value="1"/>
</dbReference>
<accession>A0A4R3N9E6</accession>
<keyword evidence="6" id="KW-1185">Reference proteome</keyword>
<dbReference type="PANTHER" id="PTHR43265">
    <property type="entry name" value="ESTERASE ESTD"/>
    <property type="match status" value="1"/>
</dbReference>
<dbReference type="PANTHER" id="PTHR43265:SF1">
    <property type="entry name" value="ESTERASE ESTD"/>
    <property type="match status" value="1"/>
</dbReference>
<organism evidence="5 6">
    <name type="scientific">Thermomonas haemolytica</name>
    <dbReference type="NCBI Taxonomy" id="141949"/>
    <lineage>
        <taxon>Bacteria</taxon>
        <taxon>Pseudomonadati</taxon>
        <taxon>Pseudomonadota</taxon>
        <taxon>Gammaproteobacteria</taxon>
        <taxon>Lysobacterales</taxon>
        <taxon>Lysobacteraceae</taxon>
        <taxon>Thermomonas</taxon>
    </lineage>
</organism>
<feature type="domain" description="Serine aminopeptidase S33" evidence="3">
    <location>
        <begin position="176"/>
        <end position="409"/>
    </location>
</feature>
<dbReference type="PROSITE" id="PS51318">
    <property type="entry name" value="TAT"/>
    <property type="match status" value="1"/>
</dbReference>
<dbReference type="EMBL" id="SMAP01000001">
    <property type="protein sequence ID" value="TCT26050.1"/>
    <property type="molecule type" value="Genomic_DNA"/>
</dbReference>
<dbReference type="GO" id="GO:0004252">
    <property type="term" value="F:serine-type endopeptidase activity"/>
    <property type="evidence" value="ECO:0007669"/>
    <property type="project" value="InterPro"/>
</dbReference>
<sequence>MNRPAHPRRPLHRALLAGALALAGAAHAQSADPAALARQALDLLDAGDYAKVEALFAPRMAEAVPADKLKAVWESLPVQMGKATGRGDATIAAQGEAAVVQVPLHFEKAELVAKFAIDADGRIAGFLVQPPQAAPVPDPAVAADAPFTEHELAIGDGARALPATLAMPKGAGPFPAVVLVHGSGAHDRDETIGPNKPFLDLARGLAAQGIAVLRYEKRTKAHPEEFAGGDFGVDEETTFDGVLAVDALRKTNGIDPNRIFVLGHSQGGMMAPRIAALSGHVKGLVLLAAPARPLLDIVIEQNRRMAVLDDGKISDAERAAINALIAQVRQTRDPATPAATRTVMGQPAGYWRSIDSVDAVAEAQRVALPMLVLQGGRDIQVVDADWQAWREAFDGDPKVAFKLYPALNHLGIPGDGEGSLAEYAKPGHVDPKLIDDVAAWVKAH</sequence>
<evidence type="ECO:0000313" key="5">
    <source>
        <dbReference type="EMBL" id="TCT26050.1"/>
    </source>
</evidence>
<evidence type="ECO:0000259" key="3">
    <source>
        <dbReference type="Pfam" id="PF12146"/>
    </source>
</evidence>
<dbReference type="Gene3D" id="3.10.450.590">
    <property type="match status" value="1"/>
</dbReference>
<comment type="caution">
    <text evidence="5">The sequence shown here is derived from an EMBL/GenBank/DDBJ whole genome shotgun (WGS) entry which is preliminary data.</text>
</comment>
<evidence type="ECO:0000259" key="4">
    <source>
        <dbReference type="Pfam" id="PF13026"/>
    </source>
</evidence>
<reference evidence="5 6" key="1">
    <citation type="submission" date="2019-03" db="EMBL/GenBank/DDBJ databases">
        <title>Genomic Encyclopedia of Type Strains, Phase IV (KMG-IV): sequencing the most valuable type-strain genomes for metagenomic binning, comparative biology and taxonomic classification.</title>
        <authorList>
            <person name="Goeker M."/>
        </authorList>
    </citation>
    <scope>NUCLEOTIDE SEQUENCE [LARGE SCALE GENOMIC DNA]</scope>
    <source>
        <strain evidence="5 6">DSM 13605</strain>
    </source>
</reference>
<name>A0A4R3N9E6_9GAMM</name>
<dbReference type="InterPro" id="IPR029058">
    <property type="entry name" value="AB_hydrolase_fold"/>
</dbReference>
<keyword evidence="1" id="KW-0378">Hydrolase</keyword>
<evidence type="ECO:0000256" key="2">
    <source>
        <dbReference type="SAM" id="SignalP"/>
    </source>
</evidence>
<protein>
    <recommendedName>
        <fullName evidence="7">Serine aminopeptidase S33 domain-containing protein</fullName>
    </recommendedName>
</protein>
<dbReference type="InterPro" id="IPR002471">
    <property type="entry name" value="Pept_S9_AS"/>
</dbReference>
<dbReference type="OrthoDB" id="9809549at2"/>
<dbReference type="GO" id="GO:0052689">
    <property type="term" value="F:carboxylic ester hydrolase activity"/>
    <property type="evidence" value="ECO:0007669"/>
    <property type="project" value="TreeGrafter"/>
</dbReference>
<dbReference type="InterPro" id="IPR053145">
    <property type="entry name" value="AB_hydrolase_Est10"/>
</dbReference>
<dbReference type="RefSeq" id="WP_114959157.1">
    <property type="nucleotide sequence ID" value="NZ_MSZW01000031.1"/>
</dbReference>
<dbReference type="GO" id="GO:0006508">
    <property type="term" value="P:proteolysis"/>
    <property type="evidence" value="ECO:0007669"/>
    <property type="project" value="InterPro"/>
</dbReference>
<dbReference type="PROSITE" id="PS00708">
    <property type="entry name" value="PRO_ENDOPEP_SER"/>
    <property type="match status" value="1"/>
</dbReference>
<proteinExistence type="predicted"/>
<dbReference type="SUPFAM" id="SSF53474">
    <property type="entry name" value="alpha/beta-Hydrolases"/>
    <property type="match status" value="1"/>
</dbReference>
<dbReference type="InterPro" id="IPR006311">
    <property type="entry name" value="TAT_signal"/>
</dbReference>
<dbReference type="Pfam" id="PF12146">
    <property type="entry name" value="Hydrolase_4"/>
    <property type="match status" value="1"/>
</dbReference>
<dbReference type="InterPro" id="IPR022742">
    <property type="entry name" value="Hydrolase_4"/>
</dbReference>
<dbReference type="InterPro" id="IPR024981">
    <property type="entry name" value="DUF3887"/>
</dbReference>
<evidence type="ECO:0000256" key="1">
    <source>
        <dbReference type="ARBA" id="ARBA00022801"/>
    </source>
</evidence>
<keyword evidence="2" id="KW-0732">Signal</keyword>